<evidence type="ECO:0000313" key="1">
    <source>
        <dbReference type="EMBL" id="ETT82701.1"/>
    </source>
</evidence>
<organism evidence="1 2">
    <name type="scientific">Viridibacillus arenosi FSL R5-213</name>
    <dbReference type="NCBI Taxonomy" id="1227360"/>
    <lineage>
        <taxon>Bacteria</taxon>
        <taxon>Bacillati</taxon>
        <taxon>Bacillota</taxon>
        <taxon>Bacilli</taxon>
        <taxon>Bacillales</taxon>
        <taxon>Caryophanaceae</taxon>
        <taxon>Viridibacillus</taxon>
    </lineage>
</organism>
<comment type="caution">
    <text evidence="1">The sequence shown here is derived from an EMBL/GenBank/DDBJ whole genome shotgun (WGS) entry which is preliminary data.</text>
</comment>
<proteinExistence type="predicted"/>
<dbReference type="EMBL" id="ASQA01000034">
    <property type="protein sequence ID" value="ETT82701.1"/>
    <property type="molecule type" value="Genomic_DNA"/>
</dbReference>
<reference evidence="1 2" key="1">
    <citation type="journal article" date="2014" name="BMC Genomics">
        <title>Genomic comparison of sporeforming bacilli isolated from milk.</title>
        <authorList>
            <person name="Moreno Switt A.I."/>
            <person name="Andrus A.D."/>
            <person name="Ranieri M.L."/>
            <person name="Orsi R.H."/>
            <person name="Ivy R."/>
            <person name="den Bakker H.C."/>
            <person name="Martin N.H."/>
            <person name="Wiedmann M."/>
            <person name="Boor K.J."/>
        </authorList>
    </citation>
    <scope>NUCLEOTIDE SEQUENCE [LARGE SCALE GENOMIC DNA]</scope>
    <source>
        <strain evidence="1 2">FSL R5-213</strain>
    </source>
</reference>
<protein>
    <submittedName>
        <fullName evidence="1">Uncharacterized protein</fullName>
    </submittedName>
</protein>
<dbReference type="AlphaFoldDB" id="W4ESC1"/>
<gene>
    <name evidence="1" type="ORF">C176_16972</name>
</gene>
<accession>W4ESC1</accession>
<keyword evidence="2" id="KW-1185">Reference proteome</keyword>
<dbReference type="Proteomes" id="UP000019062">
    <property type="component" value="Unassembled WGS sequence"/>
</dbReference>
<evidence type="ECO:0000313" key="2">
    <source>
        <dbReference type="Proteomes" id="UP000019062"/>
    </source>
</evidence>
<sequence>MHRIIIQYAGRTRQGRIVTWTLKNRAKYRILQLFIQLNMTWSKMYEKRPAQVYFSFKGLGVNRKEWKNQKNDQTS</sequence>
<name>W4ESC1_9BACL</name>